<dbReference type="AlphaFoldDB" id="A0A0F5FF50"/>
<evidence type="ECO:0000256" key="1">
    <source>
        <dbReference type="SAM" id="MobiDB-lite"/>
    </source>
</evidence>
<proteinExistence type="predicted"/>
<dbReference type="Gene3D" id="3.40.50.1820">
    <property type="entry name" value="alpha/beta hydrolase"/>
    <property type="match status" value="1"/>
</dbReference>
<feature type="region of interest" description="Disordered" evidence="1">
    <location>
        <begin position="1"/>
        <end position="21"/>
    </location>
</feature>
<dbReference type="PATRIC" id="fig|443610.3.peg.2567"/>
<feature type="transmembrane region" description="Helical" evidence="2">
    <location>
        <begin position="231"/>
        <end position="252"/>
    </location>
</feature>
<name>A0A0F5FF50_9HYPH</name>
<gene>
    <name evidence="3" type="ORF">VE25_21185</name>
</gene>
<comment type="caution">
    <text evidence="3">The sequence shown here is derived from an EMBL/GenBank/DDBJ whole genome shotgun (WGS) entry which is preliminary data.</text>
</comment>
<feature type="transmembrane region" description="Helical" evidence="2">
    <location>
        <begin position="144"/>
        <end position="162"/>
    </location>
</feature>
<accession>A0A0F5FF50</accession>
<organism evidence="3 4">
    <name type="scientific">Devosia geojensis</name>
    <dbReference type="NCBI Taxonomy" id="443610"/>
    <lineage>
        <taxon>Bacteria</taxon>
        <taxon>Pseudomonadati</taxon>
        <taxon>Pseudomonadota</taxon>
        <taxon>Alphaproteobacteria</taxon>
        <taxon>Hyphomicrobiales</taxon>
        <taxon>Devosiaceae</taxon>
        <taxon>Devosia</taxon>
    </lineage>
</organism>
<dbReference type="EMBL" id="JZEX01000199">
    <property type="protein sequence ID" value="KKB06817.1"/>
    <property type="molecule type" value="Genomic_DNA"/>
</dbReference>
<keyword evidence="4" id="KW-1185">Reference proteome</keyword>
<dbReference type="Proteomes" id="UP000033632">
    <property type="component" value="Unassembled WGS sequence"/>
</dbReference>
<keyword evidence="2" id="KW-0812">Transmembrane</keyword>
<dbReference type="InterPro" id="IPR029058">
    <property type="entry name" value="AB_hydrolase_fold"/>
</dbReference>
<feature type="transmembrane region" description="Helical" evidence="2">
    <location>
        <begin position="174"/>
        <end position="195"/>
    </location>
</feature>
<dbReference type="OrthoDB" id="4058760at2"/>
<dbReference type="RefSeq" id="WP_046110663.1">
    <property type="nucleotide sequence ID" value="NZ_JZEX01000199.1"/>
</dbReference>
<keyword evidence="2" id="KW-0472">Membrane</keyword>
<reference evidence="3 4" key="1">
    <citation type="submission" date="2015-03" db="EMBL/GenBank/DDBJ databases">
        <authorList>
            <person name="Hassan Y.I."/>
            <person name="Lepp D."/>
            <person name="Li X.-Z."/>
            <person name="Zhou T."/>
        </authorList>
    </citation>
    <scope>NUCLEOTIDE SEQUENCE [LARGE SCALE GENOMIC DNA]</scope>
    <source>
        <strain evidence="3 4">BD-c194</strain>
    </source>
</reference>
<evidence type="ECO:0000313" key="4">
    <source>
        <dbReference type="Proteomes" id="UP000033632"/>
    </source>
</evidence>
<evidence type="ECO:0000313" key="3">
    <source>
        <dbReference type="EMBL" id="KKB06817.1"/>
    </source>
</evidence>
<feature type="transmembrane region" description="Helical" evidence="2">
    <location>
        <begin position="207"/>
        <end position="225"/>
    </location>
</feature>
<protein>
    <submittedName>
        <fullName evidence="3">Uncharacterized protein</fullName>
    </submittedName>
</protein>
<keyword evidence="2" id="KW-1133">Transmembrane helix</keyword>
<dbReference type="SUPFAM" id="SSF53474">
    <property type="entry name" value="alpha/beta-Hydrolases"/>
    <property type="match status" value="2"/>
</dbReference>
<evidence type="ECO:0000256" key="2">
    <source>
        <dbReference type="SAM" id="Phobius"/>
    </source>
</evidence>
<sequence length="542" mass="61509">MTDVVQTAGRRARRKTAEPPEPIERQAVVVIHGQGEQRPMGTIRDIVKVLWQFNPELGAVPGDKEAEPRARPIWIVPDDKSGLYELQRVTTPVHNGRRTDFFELYYADLLNATPLRNLWRWLRRLLWIDPADVPDRMRLPWTMFWLLSLVAFATLVMAVLSLPELLRRDWFGVVLAPESRLGLSLILGALAVLLAPKFFRFLSFMEVIPLSLILLVIAIGVMQIGNWNARVIAVLVLIVLVYLSHRMLLPYFGDAASYLSARTETVQSRQVVRNRGLELLKALHDDPNYDRIVIVGHSLGTVLAYDLLHILWQEVGPTKDNPPEPQAVKALEAVDRFVAAAPKGAWSHEEVERFQELQWRAFDALRRQAARPAARGRRATPAGWKISDFVALGSPLASAQFLITESREDFQRMKTERVLPTAPPQPYNARHQAIYIDERGRRAAHHGAVFSTVRWTNIYDEFSSPFFLFGDPIAGPCAGPTRFGSGVKDRNVAITWGPLKLRFFTHSYYWTETSDDWTKPTDHISAFRAAVGLERKPPRDEG</sequence>